<gene>
    <name evidence="2" type="ORF">SAMN05421867_106134</name>
</gene>
<organism evidence="2 3">
    <name type="scientific">Cellulomonas marina</name>
    <dbReference type="NCBI Taxonomy" id="988821"/>
    <lineage>
        <taxon>Bacteria</taxon>
        <taxon>Bacillati</taxon>
        <taxon>Actinomycetota</taxon>
        <taxon>Actinomycetes</taxon>
        <taxon>Micrococcales</taxon>
        <taxon>Cellulomonadaceae</taxon>
        <taxon>Cellulomonas</taxon>
    </lineage>
</organism>
<sequence>MRTVHRHSHPPVHPLALQPGWRPGRRPGRRLAVLVAVAALGLAGCSSSSEGGGEGGTDGGAPAVEDLGPISAKLQGIYEDFDAAAADEQQREAEEVIAACMKEQGFDYTPVEPQNTTAFSEPDPDMPMWGTVEFAEQYGYGITTQEELGYGSPDESEMPEDPNQAAVEAMSESEQTAYYAALYGEPVEPDPAADPDEPVEWDWTTAGCSGLAQHEVYDQGGMSESPVMQELSTMYEDATSDPRYTAAQQEWVTCMADAGHPYTTSDEPQQDISDRYFEEAMDPETGEVDEAAAAELRDEEIAVATADAGCREEADVDGTTAAILKEMEEEYYAAHRAEVDAFIAEQEAQQGGDDA</sequence>
<accession>A0A1I0Y3B8</accession>
<name>A0A1I0Y3B8_9CELL</name>
<reference evidence="2 3" key="1">
    <citation type="submission" date="2016-10" db="EMBL/GenBank/DDBJ databases">
        <authorList>
            <person name="de Groot N.N."/>
        </authorList>
    </citation>
    <scope>NUCLEOTIDE SEQUENCE [LARGE SCALE GENOMIC DNA]</scope>
    <source>
        <strain evidence="2 3">CGMCC 4.6945</strain>
    </source>
</reference>
<dbReference type="AlphaFoldDB" id="A0A1I0Y3B8"/>
<proteinExistence type="predicted"/>
<protein>
    <submittedName>
        <fullName evidence="2">Uncharacterized protein</fullName>
    </submittedName>
</protein>
<feature type="region of interest" description="Disordered" evidence="1">
    <location>
        <begin position="1"/>
        <end position="23"/>
    </location>
</feature>
<dbReference type="Proteomes" id="UP000199012">
    <property type="component" value="Unassembled WGS sequence"/>
</dbReference>
<dbReference type="OrthoDB" id="3403621at2"/>
<evidence type="ECO:0000256" key="1">
    <source>
        <dbReference type="SAM" id="MobiDB-lite"/>
    </source>
</evidence>
<dbReference type="RefSeq" id="WP_090032347.1">
    <property type="nucleotide sequence ID" value="NZ_BONM01000006.1"/>
</dbReference>
<dbReference type="EMBL" id="FOKA01000006">
    <property type="protein sequence ID" value="SFB07387.1"/>
    <property type="molecule type" value="Genomic_DNA"/>
</dbReference>
<evidence type="ECO:0000313" key="3">
    <source>
        <dbReference type="Proteomes" id="UP000199012"/>
    </source>
</evidence>
<evidence type="ECO:0000313" key="2">
    <source>
        <dbReference type="EMBL" id="SFB07387.1"/>
    </source>
</evidence>
<dbReference type="STRING" id="988821.SAMN05421867_106134"/>
<keyword evidence="3" id="KW-1185">Reference proteome</keyword>
<feature type="compositionally biased region" description="Basic residues" evidence="1">
    <location>
        <begin position="1"/>
        <end position="10"/>
    </location>
</feature>